<protein>
    <recommendedName>
        <fullName evidence="12">Aluminum-activated malate transporter</fullName>
    </recommendedName>
</protein>
<evidence type="ECO:0000256" key="7">
    <source>
        <dbReference type="ARBA" id="ARBA00023136"/>
    </source>
</evidence>
<keyword evidence="5 9" id="KW-1133">Transmembrane helix</keyword>
<dbReference type="GO" id="GO:0015743">
    <property type="term" value="P:malate transport"/>
    <property type="evidence" value="ECO:0007669"/>
    <property type="project" value="InterPro"/>
</dbReference>
<feature type="transmembrane region" description="Helical" evidence="9">
    <location>
        <begin position="191"/>
        <end position="213"/>
    </location>
</feature>
<evidence type="ECO:0000256" key="3">
    <source>
        <dbReference type="ARBA" id="ARBA00022448"/>
    </source>
</evidence>
<evidence type="ECO:0000256" key="1">
    <source>
        <dbReference type="ARBA" id="ARBA00004141"/>
    </source>
</evidence>
<feature type="transmembrane region" description="Helical" evidence="9">
    <location>
        <begin position="106"/>
        <end position="126"/>
    </location>
</feature>
<keyword evidence="6" id="KW-0406">Ion transport</keyword>
<evidence type="ECO:0000313" key="11">
    <source>
        <dbReference type="Proteomes" id="UP001497480"/>
    </source>
</evidence>
<keyword evidence="8" id="KW-0407">Ion channel</keyword>
<comment type="similarity">
    <text evidence="2">Belongs to the aromatic acid exporter (TC 2.A.85) family.</text>
</comment>
<evidence type="ECO:0000256" key="2">
    <source>
        <dbReference type="ARBA" id="ARBA00007079"/>
    </source>
</evidence>
<dbReference type="EMBL" id="CAXHTB010000024">
    <property type="protein sequence ID" value="CAL0332155.1"/>
    <property type="molecule type" value="Genomic_DNA"/>
</dbReference>
<feature type="transmembrane region" description="Helical" evidence="9">
    <location>
        <begin position="50"/>
        <end position="68"/>
    </location>
</feature>
<keyword evidence="4 9" id="KW-0812">Transmembrane</keyword>
<dbReference type="GO" id="GO:0034220">
    <property type="term" value="P:monoatomic ion transmembrane transport"/>
    <property type="evidence" value="ECO:0007669"/>
    <property type="project" value="UniProtKB-KW"/>
</dbReference>
<feature type="transmembrane region" description="Helical" evidence="9">
    <location>
        <begin position="132"/>
        <end position="152"/>
    </location>
</feature>
<feature type="transmembrane region" description="Helical" evidence="9">
    <location>
        <begin position="80"/>
        <end position="99"/>
    </location>
</feature>
<dbReference type="Proteomes" id="UP001497480">
    <property type="component" value="Unassembled WGS sequence"/>
</dbReference>
<proteinExistence type="inferred from homology"/>
<evidence type="ECO:0000256" key="4">
    <source>
        <dbReference type="ARBA" id="ARBA00022692"/>
    </source>
</evidence>
<reference evidence="10 11" key="1">
    <citation type="submission" date="2024-03" db="EMBL/GenBank/DDBJ databases">
        <authorList>
            <person name="Martinez-Hernandez J."/>
        </authorList>
    </citation>
    <scope>NUCLEOTIDE SEQUENCE [LARGE SCALE GENOMIC DNA]</scope>
</reference>
<feature type="transmembrane region" description="Helical" evidence="9">
    <location>
        <begin position="159"/>
        <end position="176"/>
    </location>
</feature>
<evidence type="ECO:0000256" key="6">
    <source>
        <dbReference type="ARBA" id="ARBA00023065"/>
    </source>
</evidence>
<name>A0AAV1YGT8_LUPLU</name>
<gene>
    <name evidence="10" type="ORF">LLUT_LOCUS33215</name>
</gene>
<evidence type="ECO:0000313" key="10">
    <source>
        <dbReference type="EMBL" id="CAL0332155.1"/>
    </source>
</evidence>
<comment type="caution">
    <text evidence="10">The sequence shown here is derived from an EMBL/GenBank/DDBJ whole genome shotgun (WGS) entry which is preliminary data.</text>
</comment>
<keyword evidence="7 9" id="KW-0472">Membrane</keyword>
<dbReference type="AlphaFoldDB" id="A0AAV1YGT8"/>
<dbReference type="Pfam" id="PF11744">
    <property type="entry name" value="ALMT"/>
    <property type="match status" value="1"/>
</dbReference>
<sequence>MALSGPENTRNCSCPNTLQCLRALPEKLWSKLVEVTKIAKKFGQDHPRRLIHSFKVGVALVMISTLHHFRPSFYAFGDNIMWAVLTVVVVLEFSVGATLGKGLNRMLATFLAGALGVGTHCLANLSGHKGEAVLTPIFIFLIAGTVTLMRFSPRFKVRYDYGMIIFILTFCLVSLSDEKESEMLEIAHERLLTIIIGSCIAVMVCICICPVWAGEDLHNEIAGNMEKLANFFEGFSDEYFNNSDTTQTVQDKSFMHRYKSVLSSKSSEETMAVLARWEPCHGKFKFHHPWKQYLKIGNQTRVCAYKIEALSSYLLHSKQNPHEVQSMIQESCTIISSECGKTLKESSLGVRHMTKSSMPNQHVANAKNAVESLKSVLRTNPWEGADYVDIIAVAAVASLLIDVVDCTEKICEAIEELASLARFVPSQLLHQGTVQPISKRDDSIHVITIDEITPRLYE</sequence>
<dbReference type="InterPro" id="IPR020966">
    <property type="entry name" value="ALMT"/>
</dbReference>
<evidence type="ECO:0008006" key="12">
    <source>
        <dbReference type="Google" id="ProtNLM"/>
    </source>
</evidence>
<evidence type="ECO:0000256" key="8">
    <source>
        <dbReference type="ARBA" id="ARBA00023303"/>
    </source>
</evidence>
<evidence type="ECO:0000256" key="5">
    <source>
        <dbReference type="ARBA" id="ARBA00022989"/>
    </source>
</evidence>
<dbReference type="GO" id="GO:0016020">
    <property type="term" value="C:membrane"/>
    <property type="evidence" value="ECO:0007669"/>
    <property type="project" value="UniProtKB-SubCell"/>
</dbReference>
<keyword evidence="11" id="KW-1185">Reference proteome</keyword>
<keyword evidence="3" id="KW-0813">Transport</keyword>
<organism evidence="10 11">
    <name type="scientific">Lupinus luteus</name>
    <name type="common">European yellow lupine</name>
    <dbReference type="NCBI Taxonomy" id="3873"/>
    <lineage>
        <taxon>Eukaryota</taxon>
        <taxon>Viridiplantae</taxon>
        <taxon>Streptophyta</taxon>
        <taxon>Embryophyta</taxon>
        <taxon>Tracheophyta</taxon>
        <taxon>Spermatophyta</taxon>
        <taxon>Magnoliopsida</taxon>
        <taxon>eudicotyledons</taxon>
        <taxon>Gunneridae</taxon>
        <taxon>Pentapetalae</taxon>
        <taxon>rosids</taxon>
        <taxon>fabids</taxon>
        <taxon>Fabales</taxon>
        <taxon>Fabaceae</taxon>
        <taxon>Papilionoideae</taxon>
        <taxon>50 kb inversion clade</taxon>
        <taxon>genistoids sensu lato</taxon>
        <taxon>core genistoids</taxon>
        <taxon>Genisteae</taxon>
        <taxon>Lupinus</taxon>
    </lineage>
</organism>
<comment type="subcellular location">
    <subcellularLocation>
        <location evidence="1">Membrane</location>
        <topology evidence="1">Multi-pass membrane protein</topology>
    </subcellularLocation>
</comment>
<evidence type="ECO:0000256" key="9">
    <source>
        <dbReference type="SAM" id="Phobius"/>
    </source>
</evidence>
<dbReference type="PANTHER" id="PTHR31086">
    <property type="entry name" value="ALUMINUM-ACTIVATED MALATE TRANSPORTER 10"/>
    <property type="match status" value="1"/>
</dbReference>
<accession>A0AAV1YGT8</accession>